<sequence>MLRLIISCSLETGCEKPVVIELCRWQSFPCCHLSISCDPTLHGLALDRRVWLSTPHDCMGSPSLS</sequence>
<reference evidence="1" key="1">
    <citation type="submission" date="2014-11" db="EMBL/GenBank/DDBJ databases">
        <authorList>
            <person name="Amaro Gonzalez C."/>
        </authorList>
    </citation>
    <scope>NUCLEOTIDE SEQUENCE</scope>
</reference>
<accession>A0A0E9XYS8</accession>
<dbReference type="EMBL" id="GBXM01000695">
    <property type="protein sequence ID" value="JAI07883.1"/>
    <property type="molecule type" value="Transcribed_RNA"/>
</dbReference>
<evidence type="ECO:0000313" key="1">
    <source>
        <dbReference type="EMBL" id="JAI07883.1"/>
    </source>
</evidence>
<dbReference type="AlphaFoldDB" id="A0A0E9XYS8"/>
<proteinExistence type="predicted"/>
<organism evidence="1">
    <name type="scientific">Anguilla anguilla</name>
    <name type="common">European freshwater eel</name>
    <name type="synonym">Muraena anguilla</name>
    <dbReference type="NCBI Taxonomy" id="7936"/>
    <lineage>
        <taxon>Eukaryota</taxon>
        <taxon>Metazoa</taxon>
        <taxon>Chordata</taxon>
        <taxon>Craniata</taxon>
        <taxon>Vertebrata</taxon>
        <taxon>Euteleostomi</taxon>
        <taxon>Actinopterygii</taxon>
        <taxon>Neopterygii</taxon>
        <taxon>Teleostei</taxon>
        <taxon>Anguilliformes</taxon>
        <taxon>Anguillidae</taxon>
        <taxon>Anguilla</taxon>
    </lineage>
</organism>
<protein>
    <submittedName>
        <fullName evidence="1">Uncharacterized protein</fullName>
    </submittedName>
</protein>
<reference evidence="1" key="2">
    <citation type="journal article" date="2015" name="Fish Shellfish Immunol.">
        <title>Early steps in the European eel (Anguilla anguilla)-Vibrio vulnificus interaction in the gills: Role of the RtxA13 toxin.</title>
        <authorList>
            <person name="Callol A."/>
            <person name="Pajuelo D."/>
            <person name="Ebbesson L."/>
            <person name="Teles M."/>
            <person name="MacKenzie S."/>
            <person name="Amaro C."/>
        </authorList>
    </citation>
    <scope>NUCLEOTIDE SEQUENCE</scope>
</reference>
<name>A0A0E9XYS8_ANGAN</name>